<feature type="region of interest" description="Disordered" evidence="9">
    <location>
        <begin position="60"/>
        <end position="112"/>
    </location>
</feature>
<evidence type="ECO:0000256" key="6">
    <source>
        <dbReference type="ARBA" id="ARBA00023125"/>
    </source>
</evidence>
<dbReference type="GO" id="GO:0003700">
    <property type="term" value="F:DNA-binding transcription factor activity"/>
    <property type="evidence" value="ECO:0007669"/>
    <property type="project" value="TreeGrafter"/>
</dbReference>
<dbReference type="InterPro" id="IPR013087">
    <property type="entry name" value="Znf_C2H2_type"/>
</dbReference>
<dbReference type="GO" id="GO:0008270">
    <property type="term" value="F:zinc ion binding"/>
    <property type="evidence" value="ECO:0007669"/>
    <property type="project" value="UniProtKB-KW"/>
</dbReference>
<gene>
    <name evidence="13" type="primary">LOC109374342</name>
</gene>
<dbReference type="Pfam" id="PF01352">
    <property type="entry name" value="KRAB"/>
    <property type="match status" value="1"/>
</dbReference>
<dbReference type="RefSeq" id="XP_019484415.1">
    <property type="nucleotide sequence ID" value="XM_019628870.1"/>
</dbReference>
<evidence type="ECO:0000256" key="9">
    <source>
        <dbReference type="SAM" id="MobiDB-lite"/>
    </source>
</evidence>
<dbReference type="PROSITE" id="PS00028">
    <property type="entry name" value="ZINC_FINGER_C2H2_1"/>
    <property type="match status" value="2"/>
</dbReference>
<keyword evidence="6" id="KW-0238">DNA-binding</keyword>
<dbReference type="InterPro" id="IPR036236">
    <property type="entry name" value="Znf_C2H2_sf"/>
</dbReference>
<protein>
    <submittedName>
        <fullName evidence="13">Zinc finger protein 250-like</fullName>
    </submittedName>
</protein>
<name>A0A8B7Q6Y5_HIPAR</name>
<feature type="compositionally biased region" description="Basic and acidic residues" evidence="9">
    <location>
        <begin position="93"/>
        <end position="111"/>
    </location>
</feature>
<keyword evidence="2" id="KW-0479">Metal-binding</keyword>
<feature type="domain" description="C2H2-type" evidence="10">
    <location>
        <begin position="254"/>
        <end position="281"/>
    </location>
</feature>
<evidence type="ECO:0000256" key="7">
    <source>
        <dbReference type="ARBA" id="ARBA00023242"/>
    </source>
</evidence>
<evidence type="ECO:0000256" key="1">
    <source>
        <dbReference type="ARBA" id="ARBA00004123"/>
    </source>
</evidence>
<evidence type="ECO:0000259" key="11">
    <source>
        <dbReference type="PROSITE" id="PS50805"/>
    </source>
</evidence>
<dbReference type="Gene3D" id="3.30.160.60">
    <property type="entry name" value="Classic Zinc Finger"/>
    <property type="match status" value="6"/>
</dbReference>
<dbReference type="FunFam" id="3.30.160.60:FF:000065">
    <property type="entry name" value="B-cell CLL/lymphoma 6, member B"/>
    <property type="match status" value="1"/>
</dbReference>
<evidence type="ECO:0000256" key="2">
    <source>
        <dbReference type="ARBA" id="ARBA00022723"/>
    </source>
</evidence>
<dbReference type="Proteomes" id="UP000694851">
    <property type="component" value="Unplaced"/>
</dbReference>
<dbReference type="InterPro" id="IPR050589">
    <property type="entry name" value="Ikaros_C2H2-ZF"/>
</dbReference>
<reference evidence="13" key="1">
    <citation type="submission" date="2025-08" db="UniProtKB">
        <authorList>
            <consortium name="RefSeq"/>
        </authorList>
    </citation>
    <scope>IDENTIFICATION</scope>
    <source>
        <tissue evidence="13">Muscle</tissue>
    </source>
</reference>
<dbReference type="GO" id="GO:0005634">
    <property type="term" value="C:nucleus"/>
    <property type="evidence" value="ECO:0007669"/>
    <property type="project" value="UniProtKB-SubCell"/>
</dbReference>
<dbReference type="PROSITE" id="PS50157">
    <property type="entry name" value="ZINC_FINGER_C2H2_2"/>
    <property type="match status" value="6"/>
</dbReference>
<dbReference type="SMART" id="SM00355">
    <property type="entry name" value="ZnF_C2H2"/>
    <property type="match status" value="7"/>
</dbReference>
<keyword evidence="12" id="KW-1185">Reference proteome</keyword>
<dbReference type="SUPFAM" id="SSF57667">
    <property type="entry name" value="beta-beta-alpha zinc fingers"/>
    <property type="match status" value="4"/>
</dbReference>
<proteinExistence type="predicted"/>
<feature type="domain" description="C2H2-type" evidence="10">
    <location>
        <begin position="282"/>
        <end position="306"/>
    </location>
</feature>
<dbReference type="GO" id="GO:0006357">
    <property type="term" value="P:regulation of transcription by RNA polymerase II"/>
    <property type="evidence" value="ECO:0007669"/>
    <property type="project" value="TreeGrafter"/>
</dbReference>
<accession>A0A8B7Q6Y5</accession>
<dbReference type="GO" id="GO:0000978">
    <property type="term" value="F:RNA polymerase II cis-regulatory region sequence-specific DNA binding"/>
    <property type="evidence" value="ECO:0007669"/>
    <property type="project" value="TreeGrafter"/>
</dbReference>
<feature type="domain" description="C2H2-type" evidence="10">
    <location>
        <begin position="226"/>
        <end position="253"/>
    </location>
</feature>
<dbReference type="FunFam" id="3.30.160.60:FF:000381">
    <property type="entry name" value="zinc finger protein 574"/>
    <property type="match status" value="1"/>
</dbReference>
<dbReference type="Pfam" id="PF00096">
    <property type="entry name" value="zf-C2H2"/>
    <property type="match status" value="6"/>
</dbReference>
<evidence type="ECO:0000259" key="10">
    <source>
        <dbReference type="PROSITE" id="PS50157"/>
    </source>
</evidence>
<dbReference type="GeneID" id="109374342"/>
<sequence length="306" mass="34274">MFRHVAVDFTQEEWQQLAPAQRALYQEVMLENVRNQSSLGLSGTTHWNLFLQERPLGWPWKNPNGAAPGALHPERPGGVQEGPLETSSQELQKGGDSHKCDPRNPNRESRGRALGGGKELCVCGECGDASARGAAWAQHHHAHVRDKSFAFSKCGKAFSQSANITEHQRIHTGKQCSDCGGAFFHITNLVDHQRIHTFVCDVCSKRFTKRSSLLRHQRAPTGDRPHQCEMCGKAVRKKSYLVNHYRTLTGERPFKCYDCGKAFAQSMTLVEHQKTHTGERAFARGHCGKRFSKSSSLILHERIHTG</sequence>
<evidence type="ECO:0000256" key="3">
    <source>
        <dbReference type="ARBA" id="ARBA00022737"/>
    </source>
</evidence>
<organism evidence="12 13">
    <name type="scientific">Hipposideros armiger</name>
    <name type="common">Great Himalayan leaf-nosed bat</name>
    <dbReference type="NCBI Taxonomy" id="186990"/>
    <lineage>
        <taxon>Eukaryota</taxon>
        <taxon>Metazoa</taxon>
        <taxon>Chordata</taxon>
        <taxon>Craniata</taxon>
        <taxon>Vertebrata</taxon>
        <taxon>Euteleostomi</taxon>
        <taxon>Mammalia</taxon>
        <taxon>Eutheria</taxon>
        <taxon>Laurasiatheria</taxon>
        <taxon>Chiroptera</taxon>
        <taxon>Yinpterochiroptera</taxon>
        <taxon>Rhinolophoidea</taxon>
        <taxon>Hipposideridae</taxon>
        <taxon>Hipposideros</taxon>
    </lineage>
</organism>
<comment type="subcellular location">
    <subcellularLocation>
        <location evidence="1">Nucleus</location>
    </subcellularLocation>
</comment>
<dbReference type="Gene3D" id="6.10.140.140">
    <property type="match status" value="1"/>
</dbReference>
<dbReference type="FunFam" id="3.30.160.60:FF:002343">
    <property type="entry name" value="Zinc finger protein 33A"/>
    <property type="match status" value="2"/>
</dbReference>
<evidence type="ECO:0000313" key="13">
    <source>
        <dbReference type="RefSeq" id="XP_019484415.1"/>
    </source>
</evidence>
<dbReference type="CDD" id="cd07765">
    <property type="entry name" value="KRAB_A-box"/>
    <property type="match status" value="1"/>
</dbReference>
<feature type="domain" description="C2H2-type" evidence="10">
    <location>
        <begin position="174"/>
        <end position="197"/>
    </location>
</feature>
<keyword evidence="4 8" id="KW-0863">Zinc-finger</keyword>
<evidence type="ECO:0000313" key="12">
    <source>
        <dbReference type="Proteomes" id="UP000694851"/>
    </source>
</evidence>
<dbReference type="InterPro" id="IPR001909">
    <property type="entry name" value="KRAB"/>
</dbReference>
<dbReference type="OrthoDB" id="9411774at2759"/>
<dbReference type="AlphaFoldDB" id="A0A8B7Q6Y5"/>
<keyword evidence="3" id="KW-0677">Repeat</keyword>
<dbReference type="PANTHER" id="PTHR24404">
    <property type="entry name" value="ZINC FINGER PROTEIN"/>
    <property type="match status" value="1"/>
</dbReference>
<feature type="domain" description="KRAB" evidence="11">
    <location>
        <begin position="1"/>
        <end position="72"/>
    </location>
</feature>
<feature type="domain" description="C2H2-type" evidence="10">
    <location>
        <begin position="149"/>
        <end position="176"/>
    </location>
</feature>
<dbReference type="KEGG" id="hai:109374342"/>
<dbReference type="PROSITE" id="PS50805">
    <property type="entry name" value="KRAB"/>
    <property type="match status" value="1"/>
</dbReference>
<dbReference type="InterPro" id="IPR036051">
    <property type="entry name" value="KRAB_dom_sf"/>
</dbReference>
<evidence type="ECO:0000256" key="4">
    <source>
        <dbReference type="ARBA" id="ARBA00022771"/>
    </source>
</evidence>
<dbReference type="SUPFAM" id="SSF109640">
    <property type="entry name" value="KRAB domain (Kruppel-associated box)"/>
    <property type="match status" value="1"/>
</dbReference>
<dbReference type="SMART" id="SM00349">
    <property type="entry name" value="KRAB"/>
    <property type="match status" value="1"/>
</dbReference>
<keyword evidence="5" id="KW-0862">Zinc</keyword>
<evidence type="ECO:0000256" key="5">
    <source>
        <dbReference type="ARBA" id="ARBA00022833"/>
    </source>
</evidence>
<evidence type="ECO:0000256" key="8">
    <source>
        <dbReference type="PROSITE-ProRule" id="PRU00042"/>
    </source>
</evidence>
<dbReference type="PANTHER" id="PTHR24404:SF114">
    <property type="entry name" value="KLUMPFUSS, ISOFORM B-RELATED"/>
    <property type="match status" value="1"/>
</dbReference>
<dbReference type="FunFam" id="3.30.160.60:FF:000446">
    <property type="entry name" value="Zinc finger protein"/>
    <property type="match status" value="1"/>
</dbReference>
<feature type="domain" description="C2H2-type" evidence="10">
    <location>
        <begin position="198"/>
        <end position="225"/>
    </location>
</feature>
<keyword evidence="7" id="KW-0539">Nucleus</keyword>